<evidence type="ECO:0000259" key="10">
    <source>
        <dbReference type="Pfam" id="PF02308"/>
    </source>
</evidence>
<sequence>MQFLNTFDLYPFLDTAVSFTAAFIFGTMIGAERQYRQRTAGLRTNALVALGAAAFVDLAARLAGSAESLRVIAYVVSGVGFLGAGVIMKEGMNVRGLNTAATLWCSAAVGACAGTDMLAEAALLTIYVLLGNTLLRPLVNLINRIPISEQALEQTYEVRVIVSHSVMEEMRELLVEKLEEAKYPVSDIELTDRNAETVEILATLVSTSIDPDEIDAVAHFMETQNGVFYAGWEGSSKD</sequence>
<comment type="function">
    <text evidence="8 9">Virulence factor required for growth in low Mg(2+) medium and for intramacrophage survival. May be involved in regulating membrane potential by activating Na(+)/K(+)-ATPase.</text>
</comment>
<feature type="domain" description="MgtC/SapB/SrpB/YhiD N-terminal" evidence="10">
    <location>
        <begin position="20"/>
        <end position="140"/>
    </location>
</feature>
<accession>A0A5N1K014</accession>
<feature type="domain" description="MgtC-like C-terminal" evidence="11">
    <location>
        <begin position="156"/>
        <end position="232"/>
    </location>
</feature>
<dbReference type="InterPro" id="IPR049177">
    <property type="entry name" value="MgtC_SapB_SrpB_YhiD_N"/>
</dbReference>
<dbReference type="PANTHER" id="PTHR33778:SF3">
    <property type="entry name" value="PROTEIN MGTC"/>
    <property type="match status" value="1"/>
</dbReference>
<dbReference type="GO" id="GO:0005886">
    <property type="term" value="C:plasma membrane"/>
    <property type="evidence" value="ECO:0007669"/>
    <property type="project" value="UniProtKB-SubCell"/>
</dbReference>
<comment type="similarity">
    <text evidence="2 9">Belongs to the MgtC/SapB family.</text>
</comment>
<dbReference type="Pfam" id="PF21770">
    <property type="entry name" value="MgtC_SapB_C"/>
    <property type="match status" value="1"/>
</dbReference>
<evidence type="ECO:0000256" key="1">
    <source>
        <dbReference type="ARBA" id="ARBA00004651"/>
    </source>
</evidence>
<dbReference type="PANTHER" id="PTHR33778">
    <property type="entry name" value="PROTEIN MGTC"/>
    <property type="match status" value="1"/>
</dbReference>
<comment type="subcellular location">
    <subcellularLocation>
        <location evidence="9">Cell inner membrane</location>
        <topology evidence="9">Multi-pass membrane protein</topology>
    </subcellularLocation>
    <subcellularLocation>
        <location evidence="1">Cell membrane</location>
        <topology evidence="1">Multi-pass membrane protein</topology>
    </subcellularLocation>
</comment>
<feature type="transmembrane region" description="Helical" evidence="9">
    <location>
        <begin position="12"/>
        <end position="30"/>
    </location>
</feature>
<keyword evidence="7 9" id="KW-0472">Membrane</keyword>
<dbReference type="PRINTS" id="PR01837">
    <property type="entry name" value="MGTCSAPBPROT"/>
</dbReference>
<evidence type="ECO:0000256" key="6">
    <source>
        <dbReference type="ARBA" id="ARBA00022989"/>
    </source>
</evidence>
<protein>
    <recommendedName>
        <fullName evidence="3 9">Protein MgtC</fullName>
    </recommendedName>
</protein>
<evidence type="ECO:0000313" key="13">
    <source>
        <dbReference type="Proteomes" id="UP000327108"/>
    </source>
</evidence>
<keyword evidence="9" id="KW-0997">Cell inner membrane</keyword>
<comment type="caution">
    <text evidence="12">The sequence shown here is derived from an EMBL/GenBank/DDBJ whole genome shotgun (WGS) entry which is preliminary data.</text>
</comment>
<evidence type="ECO:0000313" key="12">
    <source>
        <dbReference type="EMBL" id="KAA9369712.1"/>
    </source>
</evidence>
<evidence type="ECO:0000256" key="3">
    <source>
        <dbReference type="ARBA" id="ARBA00013833"/>
    </source>
</evidence>
<evidence type="ECO:0000256" key="7">
    <source>
        <dbReference type="ARBA" id="ARBA00023136"/>
    </source>
</evidence>
<reference evidence="12 13" key="1">
    <citation type="submission" date="2019-09" db="EMBL/GenBank/DDBJ databases">
        <title>Biological control of the noxious weed angled onion (Allium triquetrum) thwarted by endophytic bacteria in Victoria, Australia.</title>
        <authorList>
            <person name="Tehranchian P."/>
            <person name="Adair R.J."/>
            <person name="Van T.H."/>
            <person name="Morrison P.D."/>
            <person name="Williams H."/>
            <person name="Lawrie A.C."/>
        </authorList>
    </citation>
    <scope>NUCLEOTIDE SEQUENCE [LARGE SCALE GENOMIC DNA]</scope>
    <source>
        <strain evidence="12 13">RPTAtOch1</strain>
    </source>
</reference>
<keyword evidence="5 9" id="KW-0812">Transmembrane</keyword>
<feature type="transmembrane region" description="Helical" evidence="9">
    <location>
        <begin position="42"/>
        <end position="63"/>
    </location>
</feature>
<evidence type="ECO:0000256" key="4">
    <source>
        <dbReference type="ARBA" id="ARBA00022475"/>
    </source>
</evidence>
<dbReference type="InterPro" id="IPR003416">
    <property type="entry name" value="MgtC/SapB/SrpB/YhiD_fam"/>
</dbReference>
<organism evidence="12 13">
    <name type="scientific">Ochrobactrum quorumnocens</name>
    <dbReference type="NCBI Taxonomy" id="271865"/>
    <lineage>
        <taxon>Bacteria</taxon>
        <taxon>Pseudomonadati</taxon>
        <taxon>Pseudomonadota</taxon>
        <taxon>Alphaproteobacteria</taxon>
        <taxon>Hyphomicrobiales</taxon>
        <taxon>Brucellaceae</taxon>
        <taxon>Brucella/Ochrobactrum group</taxon>
        <taxon>Ochrobactrum</taxon>
    </lineage>
</organism>
<dbReference type="RefSeq" id="WP_151092189.1">
    <property type="nucleotide sequence ID" value="NZ_JBLZNM010000001.1"/>
</dbReference>
<dbReference type="EMBL" id="VYXQ01000004">
    <property type="protein sequence ID" value="KAA9369712.1"/>
    <property type="molecule type" value="Genomic_DNA"/>
</dbReference>
<dbReference type="Proteomes" id="UP000327108">
    <property type="component" value="Unassembled WGS sequence"/>
</dbReference>
<dbReference type="InterPro" id="IPR048640">
    <property type="entry name" value="MgtC-like_C"/>
</dbReference>
<evidence type="ECO:0000259" key="11">
    <source>
        <dbReference type="Pfam" id="PF21770"/>
    </source>
</evidence>
<dbReference type="AlphaFoldDB" id="A0A5N1K014"/>
<feature type="transmembrane region" description="Helical" evidence="9">
    <location>
        <begin position="69"/>
        <end position="88"/>
    </location>
</feature>
<keyword evidence="13" id="KW-1185">Reference proteome</keyword>
<proteinExistence type="inferred from homology"/>
<dbReference type="Gene3D" id="3.30.70.260">
    <property type="match status" value="1"/>
</dbReference>
<keyword evidence="6 9" id="KW-1133">Transmembrane helix</keyword>
<gene>
    <name evidence="12" type="ORF">F3W84_06155</name>
</gene>
<evidence type="ECO:0000256" key="2">
    <source>
        <dbReference type="ARBA" id="ARBA00009298"/>
    </source>
</evidence>
<evidence type="ECO:0000256" key="9">
    <source>
        <dbReference type="RuleBase" id="RU365041"/>
    </source>
</evidence>
<evidence type="ECO:0000256" key="8">
    <source>
        <dbReference type="ARBA" id="ARBA00025369"/>
    </source>
</evidence>
<dbReference type="Pfam" id="PF02308">
    <property type="entry name" value="MgtC"/>
    <property type="match status" value="1"/>
</dbReference>
<evidence type="ECO:0000256" key="5">
    <source>
        <dbReference type="ARBA" id="ARBA00022692"/>
    </source>
</evidence>
<name>A0A5N1K014_9HYPH</name>
<keyword evidence="4" id="KW-1003">Cell membrane</keyword>